<sequence>MELMTILKGATTALSIVNSKLTNRKADQAIIDLASGKKDVNEVGKDSHEIFRFTLLVDSLNKASTYAKANVLKDLYLAFDADVKNDETDDFFFETFSILGELSDREIHILYLLERYHLENIIDKRTDPRYAKYFEEITDEGFGMGGTPSDSFYYFAAEHLSLETKYLIGLMKRLERSGLIVPTGIDGNAKFQEYSHTELYREIKTRLIIAMESTYGQTKKLTAEEL</sequence>
<accession>A0AAN1FHN0</accession>
<protein>
    <submittedName>
        <fullName evidence="1">Uncharacterized protein</fullName>
    </submittedName>
</protein>
<evidence type="ECO:0000313" key="2">
    <source>
        <dbReference type="Proteomes" id="UP000197092"/>
    </source>
</evidence>
<evidence type="ECO:0000313" key="1">
    <source>
        <dbReference type="EMBL" id="ASI90797.1"/>
    </source>
</evidence>
<dbReference type="RefSeq" id="WP_088877224.1">
    <property type="nucleotide sequence ID" value="NZ_CP018308.1"/>
</dbReference>
<organism evidence="1 2">
    <name type="scientific">Vibrio mediterranei</name>
    <dbReference type="NCBI Taxonomy" id="689"/>
    <lineage>
        <taxon>Bacteria</taxon>
        <taxon>Pseudomonadati</taxon>
        <taxon>Pseudomonadota</taxon>
        <taxon>Gammaproteobacteria</taxon>
        <taxon>Vibrionales</taxon>
        <taxon>Vibrionaceae</taxon>
        <taxon>Vibrio</taxon>
    </lineage>
</organism>
<dbReference type="KEGG" id="vsh:BSZ05_13910"/>
<gene>
    <name evidence="1" type="ORF">BSZ05_13910</name>
</gene>
<reference evidence="2" key="1">
    <citation type="submission" date="2016-12" db="EMBL/GenBank/DDBJ databases">
        <title>Comparative genomic analysis reveals the diversity, evolution, and environmental adaptation strategies of the genus Vibrio.</title>
        <authorList>
            <person name="Lin H."/>
            <person name="Wang X."/>
            <person name="Zhang X.-H."/>
        </authorList>
    </citation>
    <scope>NUCLEOTIDE SEQUENCE [LARGE SCALE GENOMIC DNA]</scope>
    <source>
        <strain evidence="2">QT6D1</strain>
    </source>
</reference>
<name>A0AAN1FHN0_9VIBR</name>
<proteinExistence type="predicted"/>
<dbReference type="Proteomes" id="UP000197092">
    <property type="component" value="Chromosome 1"/>
</dbReference>
<dbReference type="EMBL" id="CP018308">
    <property type="protein sequence ID" value="ASI90797.1"/>
    <property type="molecule type" value="Genomic_DNA"/>
</dbReference>
<dbReference type="AlphaFoldDB" id="A0AAN1FHN0"/>